<proteinExistence type="predicted"/>
<dbReference type="Proteomes" id="UP001500618">
    <property type="component" value="Unassembled WGS sequence"/>
</dbReference>
<dbReference type="InterPro" id="IPR008302">
    <property type="entry name" value="NamZ"/>
</dbReference>
<dbReference type="Pfam" id="PF20732">
    <property type="entry name" value="NamZ_C"/>
    <property type="match status" value="1"/>
</dbReference>
<evidence type="ECO:0000313" key="3">
    <source>
        <dbReference type="EMBL" id="GAA1699295.1"/>
    </source>
</evidence>
<dbReference type="PIRSF" id="PIRSF016719">
    <property type="entry name" value="UCP016719"/>
    <property type="match status" value="1"/>
</dbReference>
<protein>
    <submittedName>
        <fullName evidence="3">DUF1343 domain-containing protein</fullName>
    </submittedName>
</protein>
<feature type="domain" description="Peptidoglycan beta-N-acetylmuramidase NamZ C-terminal" evidence="2">
    <location>
        <begin position="233"/>
        <end position="358"/>
    </location>
</feature>
<gene>
    <name evidence="3" type="ORF">GCM10009765_55890</name>
</gene>
<dbReference type="InterPro" id="IPR048503">
    <property type="entry name" value="NamZ_C"/>
</dbReference>
<feature type="domain" description="Peptidoglycan beta-N-acetylmuramidase NamZ N-terminal" evidence="1">
    <location>
        <begin position="22"/>
        <end position="229"/>
    </location>
</feature>
<dbReference type="EMBL" id="BAAANY010000022">
    <property type="protein sequence ID" value="GAA1699295.1"/>
    <property type="molecule type" value="Genomic_DNA"/>
</dbReference>
<evidence type="ECO:0000259" key="2">
    <source>
        <dbReference type="Pfam" id="PF20732"/>
    </source>
</evidence>
<accession>A0ABN2I686</accession>
<dbReference type="Gene3D" id="3.90.1150.140">
    <property type="match status" value="1"/>
</dbReference>
<dbReference type="PANTHER" id="PTHR42915">
    <property type="entry name" value="HYPOTHETICAL 460 KDA PROTEIN IN FEUA-SIGW INTERGENIC REGION [PRECURSOR]"/>
    <property type="match status" value="1"/>
</dbReference>
<keyword evidence="4" id="KW-1185">Reference proteome</keyword>
<evidence type="ECO:0000313" key="4">
    <source>
        <dbReference type="Proteomes" id="UP001500618"/>
    </source>
</evidence>
<dbReference type="Gene3D" id="3.40.50.12170">
    <property type="entry name" value="Uncharacterised protein PF07075, DUF1343"/>
    <property type="match status" value="1"/>
</dbReference>
<dbReference type="PANTHER" id="PTHR42915:SF1">
    <property type="entry name" value="PEPTIDOGLYCAN BETA-N-ACETYLMURAMIDASE NAMZ"/>
    <property type="match status" value="1"/>
</dbReference>
<evidence type="ECO:0000259" key="1">
    <source>
        <dbReference type="Pfam" id="PF07075"/>
    </source>
</evidence>
<name>A0ABN2I686_9ACTN</name>
<dbReference type="Pfam" id="PF07075">
    <property type="entry name" value="NamZ_N"/>
    <property type="match status" value="1"/>
</dbReference>
<organism evidence="3 4">
    <name type="scientific">Fodinicola feengrottensis</name>
    <dbReference type="NCBI Taxonomy" id="435914"/>
    <lineage>
        <taxon>Bacteria</taxon>
        <taxon>Bacillati</taxon>
        <taxon>Actinomycetota</taxon>
        <taxon>Actinomycetes</taxon>
        <taxon>Mycobacteriales</taxon>
        <taxon>Fodinicola</taxon>
    </lineage>
</organism>
<comment type="caution">
    <text evidence="3">The sequence shown here is derived from an EMBL/GenBank/DDBJ whole genome shotgun (WGS) entry which is preliminary data.</text>
</comment>
<reference evidence="3 4" key="1">
    <citation type="journal article" date="2019" name="Int. J. Syst. Evol. Microbiol.">
        <title>The Global Catalogue of Microorganisms (GCM) 10K type strain sequencing project: providing services to taxonomists for standard genome sequencing and annotation.</title>
        <authorList>
            <consortium name="The Broad Institute Genomics Platform"/>
            <consortium name="The Broad Institute Genome Sequencing Center for Infectious Disease"/>
            <person name="Wu L."/>
            <person name="Ma J."/>
        </authorList>
    </citation>
    <scope>NUCLEOTIDE SEQUENCE [LARGE SCALE GENOMIC DNA]</scope>
    <source>
        <strain evidence="3 4">JCM 14718</strain>
    </source>
</reference>
<sequence length="386" mass="41734">MMTVRIGIQRLCSDPSLLDGPVGLLTNHTGVLADLRPSALAAVDAGVRLTALFGPEHGLTGTAQAGESEAADRDPVTGLPVFDTYKHKGAELDAMLMASRIKTLAVDLQDVGTRFYTYVWSMYDLMAAAARTGITLAVLDRPNPLGGLRAEGPIRQPGFSSFVGRAAIPIRHGLTYGELARWLNTDAIPADAGRPADLRVIEMTGWDRRMLAADTGQPWVFPSPNMPTADTALVYPGTGLFEGTNLSEGRGTTRPFEIIGAPYVDNRLAPALNDRELPGVRFRALSYVPTFGKFAGELVHGVQLHLTDPAQLRPVRTAIAMLTEIRQRYPADFDWRPAASGRRFMIDLLWGSSALRESAPTDEVLGAIDSPLSWVDPGILSYPYPA</sequence>
<dbReference type="InterPro" id="IPR048502">
    <property type="entry name" value="NamZ_N"/>
</dbReference>